<sequence>MQQTEYIDTICNTTYNFINTKNTLLTGGEMSQWDKLLKRILSLSKDMRFEELKKVLEAYGYEMCNPRSGSSHYTFRKNHANPITIPKHEPIKKIYVEMVKSVVEAEDEEIKEENQIW</sequence>
<dbReference type="HOGENOM" id="CLU_164851_1_1_11"/>
<dbReference type="OrthoDB" id="9811409at2"/>
<dbReference type="Proteomes" id="UP000001453">
    <property type="component" value="Chromosome"/>
</dbReference>
<protein>
    <submittedName>
        <fullName evidence="1">Toxin-antitoxin system, toxin component, HicA family</fullName>
    </submittedName>
</protein>
<accession>E3DAJ3</accession>
<dbReference type="SUPFAM" id="SSF54786">
    <property type="entry name" value="YcfA/nrd intein domain"/>
    <property type="match status" value="1"/>
</dbReference>
<dbReference type="AlphaFoldDB" id="E3DAJ3"/>
<gene>
    <name evidence="1" type="ordered locus">HMPREF0421_21005</name>
</gene>
<dbReference type="GeneID" id="45576940"/>
<dbReference type="KEGG" id="gvg:HMPREF0421_21005"/>
<dbReference type="RefSeq" id="WP_013399666.1">
    <property type="nucleotide sequence ID" value="NC_014644.1"/>
</dbReference>
<dbReference type="PATRIC" id="fig|525284.18.peg.995"/>
<reference evidence="1 2" key="1">
    <citation type="journal article" date="2010" name="PLoS ONE">
        <title>Comparative genomics of Gardnerella vaginalis strains reveals substantial differences in metabolic and virulence potential.</title>
        <authorList>
            <person name="Yeoman C.J."/>
            <person name="Yildirim S."/>
            <person name="Thomas S.M."/>
            <person name="Durkin A.S."/>
            <person name="Torralba M."/>
            <person name="Sutton G."/>
            <person name="Buhay C.J."/>
            <person name="Ding Y."/>
            <person name="Dugan-Rocha S.P."/>
            <person name="Muzny D.M."/>
            <person name="Qin X."/>
            <person name="Gibbs R.A."/>
            <person name="Leigh S.R."/>
            <person name="Stumpf R."/>
            <person name="White B.A."/>
            <person name="Highlander S.K."/>
            <person name="Nelson K.E."/>
            <person name="Wilson B.A."/>
        </authorList>
    </citation>
    <scope>NUCLEOTIDE SEQUENCE [LARGE SCALE GENOMIC DNA]</scope>
    <source>
        <strain evidence="2">ATCC 14019 / 317</strain>
    </source>
</reference>
<proteinExistence type="predicted"/>
<evidence type="ECO:0000313" key="1">
    <source>
        <dbReference type="EMBL" id="ADP39087.1"/>
    </source>
</evidence>
<dbReference type="EMBL" id="CP002104">
    <property type="protein sequence ID" value="ADP39087.1"/>
    <property type="molecule type" value="Genomic_DNA"/>
</dbReference>
<organism evidence="1 2">
    <name type="scientific">Gardnerella vaginalis (strain ATCC 14019 / 317)</name>
    <dbReference type="NCBI Taxonomy" id="525284"/>
    <lineage>
        <taxon>Bacteria</taxon>
        <taxon>Bacillati</taxon>
        <taxon>Actinomycetota</taxon>
        <taxon>Actinomycetes</taxon>
        <taxon>Bifidobacteriales</taxon>
        <taxon>Bifidobacteriaceae</taxon>
        <taxon>Gardnerella</taxon>
    </lineage>
</organism>
<dbReference type="InterPro" id="IPR038570">
    <property type="entry name" value="HicA_sf"/>
</dbReference>
<dbReference type="Gene3D" id="3.30.920.30">
    <property type="entry name" value="Hypothetical protein"/>
    <property type="match status" value="1"/>
</dbReference>
<evidence type="ECO:0000313" key="2">
    <source>
        <dbReference type="Proteomes" id="UP000001453"/>
    </source>
</evidence>
<name>E3DAJ3_GARV3</name>